<comment type="caution">
    <text evidence="14">The sequence shown here is derived from an EMBL/GenBank/DDBJ whole genome shotgun (WGS) entry which is preliminary data.</text>
</comment>
<evidence type="ECO:0000256" key="10">
    <source>
        <dbReference type="ARBA" id="ARBA00023455"/>
    </source>
</evidence>
<dbReference type="GO" id="GO:0005524">
    <property type="term" value="F:ATP binding"/>
    <property type="evidence" value="ECO:0007669"/>
    <property type="project" value="UniProtKB-KW"/>
</dbReference>
<dbReference type="GO" id="GO:0140359">
    <property type="term" value="F:ABC-type transporter activity"/>
    <property type="evidence" value="ECO:0007669"/>
    <property type="project" value="InterPro"/>
</dbReference>
<dbReference type="InterPro" id="IPR003439">
    <property type="entry name" value="ABC_transporter-like_ATP-bd"/>
</dbReference>
<dbReference type="InterPro" id="IPR027417">
    <property type="entry name" value="P-loop_NTPase"/>
</dbReference>
<dbReference type="GO" id="GO:0005886">
    <property type="term" value="C:plasma membrane"/>
    <property type="evidence" value="ECO:0007669"/>
    <property type="project" value="UniProtKB-SubCell"/>
</dbReference>
<dbReference type="PROSITE" id="PS00211">
    <property type="entry name" value="ABC_TRANSPORTER_1"/>
    <property type="match status" value="1"/>
</dbReference>
<feature type="transmembrane region" description="Helical" evidence="11">
    <location>
        <begin position="272"/>
        <end position="294"/>
    </location>
</feature>
<dbReference type="InterPro" id="IPR036640">
    <property type="entry name" value="ABC1_TM_sf"/>
</dbReference>
<dbReference type="SMART" id="SM00382">
    <property type="entry name" value="AAA"/>
    <property type="match status" value="1"/>
</dbReference>
<evidence type="ECO:0000259" key="12">
    <source>
        <dbReference type="PROSITE" id="PS50893"/>
    </source>
</evidence>
<comment type="similarity">
    <text evidence="10">Belongs to the ABC transporter superfamily. Siderophore-Fe(3+) uptake transporter (SIUT) (TC 3.A.1.21) family.</text>
</comment>
<dbReference type="InterPro" id="IPR011527">
    <property type="entry name" value="ABC1_TM_dom"/>
</dbReference>
<dbReference type="OrthoDB" id="9806127at2"/>
<dbReference type="InterPro" id="IPR017871">
    <property type="entry name" value="ABC_transporter-like_CS"/>
</dbReference>
<dbReference type="SUPFAM" id="SSF90123">
    <property type="entry name" value="ABC transporter transmembrane region"/>
    <property type="match status" value="1"/>
</dbReference>
<dbReference type="Gene3D" id="1.20.1560.10">
    <property type="entry name" value="ABC transporter type 1, transmembrane domain"/>
    <property type="match status" value="1"/>
</dbReference>
<feature type="transmembrane region" description="Helical" evidence="11">
    <location>
        <begin position="181"/>
        <end position="200"/>
    </location>
</feature>
<dbReference type="Gene3D" id="3.40.50.300">
    <property type="entry name" value="P-loop containing nucleotide triphosphate hydrolases"/>
    <property type="match status" value="1"/>
</dbReference>
<keyword evidence="2" id="KW-0813">Transport</keyword>
<dbReference type="InterPro" id="IPR003593">
    <property type="entry name" value="AAA+_ATPase"/>
</dbReference>
<dbReference type="PROSITE" id="PS50893">
    <property type="entry name" value="ABC_TRANSPORTER_2"/>
    <property type="match status" value="1"/>
</dbReference>
<proteinExistence type="inferred from homology"/>
<evidence type="ECO:0000256" key="5">
    <source>
        <dbReference type="ARBA" id="ARBA00022692"/>
    </source>
</evidence>
<keyword evidence="5 11" id="KW-0812">Transmembrane</keyword>
<comment type="subcellular location">
    <subcellularLocation>
        <location evidence="1">Cell inner membrane</location>
        <topology evidence="1">Multi-pass membrane protein</topology>
    </subcellularLocation>
</comment>
<evidence type="ECO:0000256" key="7">
    <source>
        <dbReference type="ARBA" id="ARBA00022840"/>
    </source>
</evidence>
<dbReference type="Pfam" id="PF00005">
    <property type="entry name" value="ABC_tran"/>
    <property type="match status" value="1"/>
</dbReference>
<accession>A0A498BYI1</accession>
<evidence type="ECO:0000256" key="8">
    <source>
        <dbReference type="ARBA" id="ARBA00022989"/>
    </source>
</evidence>
<dbReference type="Proteomes" id="UP000273158">
    <property type="component" value="Unassembled WGS sequence"/>
</dbReference>
<keyword evidence="7 14" id="KW-0067">ATP-binding</keyword>
<feature type="transmembrane region" description="Helical" evidence="11">
    <location>
        <begin position="152"/>
        <end position="175"/>
    </location>
</feature>
<dbReference type="InterPro" id="IPR039421">
    <property type="entry name" value="Type_1_exporter"/>
</dbReference>
<keyword evidence="3" id="KW-1003">Cell membrane</keyword>
<feature type="transmembrane region" description="Helical" evidence="11">
    <location>
        <begin position="40"/>
        <end position="59"/>
    </location>
</feature>
<dbReference type="CDD" id="cd07346">
    <property type="entry name" value="ABC_6TM_exporters"/>
    <property type="match status" value="1"/>
</dbReference>
<protein>
    <submittedName>
        <fullName evidence="14">ATP-binding cassette subfamily B protein</fullName>
    </submittedName>
</protein>
<evidence type="ECO:0000256" key="4">
    <source>
        <dbReference type="ARBA" id="ARBA00022519"/>
    </source>
</evidence>
<dbReference type="Pfam" id="PF00664">
    <property type="entry name" value="ABC_membrane"/>
    <property type="match status" value="1"/>
</dbReference>
<dbReference type="PROSITE" id="PS50929">
    <property type="entry name" value="ABC_TM1F"/>
    <property type="match status" value="1"/>
</dbReference>
<dbReference type="EMBL" id="RCDB01000003">
    <property type="protein sequence ID" value="RLK47857.1"/>
    <property type="molecule type" value="Genomic_DNA"/>
</dbReference>
<reference evidence="14 15" key="1">
    <citation type="journal article" date="2015" name="Stand. Genomic Sci.">
        <title>Genomic Encyclopedia of Bacterial and Archaeal Type Strains, Phase III: the genomes of soil and plant-associated and newly described type strains.</title>
        <authorList>
            <person name="Whitman W.B."/>
            <person name="Woyke T."/>
            <person name="Klenk H.P."/>
            <person name="Zhou Y."/>
            <person name="Lilburn T.G."/>
            <person name="Beck B.J."/>
            <person name="De Vos P."/>
            <person name="Vandamme P."/>
            <person name="Eisen J.A."/>
            <person name="Garrity G."/>
            <person name="Hugenholtz P."/>
            <person name="Kyrpides N.C."/>
        </authorList>
    </citation>
    <scope>NUCLEOTIDE SEQUENCE [LARGE SCALE GENOMIC DNA]</scope>
    <source>
        <strain evidence="14 15">S2T63</strain>
    </source>
</reference>
<dbReference type="GO" id="GO:0034040">
    <property type="term" value="F:ATPase-coupled lipid transmembrane transporter activity"/>
    <property type="evidence" value="ECO:0007669"/>
    <property type="project" value="TreeGrafter"/>
</dbReference>
<evidence type="ECO:0000313" key="14">
    <source>
        <dbReference type="EMBL" id="RLK47857.1"/>
    </source>
</evidence>
<evidence type="ECO:0000256" key="11">
    <source>
        <dbReference type="SAM" id="Phobius"/>
    </source>
</evidence>
<gene>
    <name evidence="14" type="ORF">C7474_2456</name>
</gene>
<keyword evidence="4" id="KW-0997">Cell inner membrane</keyword>
<feature type="domain" description="ABC transmembrane type-1" evidence="13">
    <location>
        <begin position="58"/>
        <end position="327"/>
    </location>
</feature>
<evidence type="ECO:0000256" key="2">
    <source>
        <dbReference type="ARBA" id="ARBA00022448"/>
    </source>
</evidence>
<evidence type="ECO:0000256" key="6">
    <source>
        <dbReference type="ARBA" id="ARBA00022741"/>
    </source>
</evidence>
<keyword evidence="15" id="KW-1185">Reference proteome</keyword>
<feature type="transmembrane region" description="Helical" evidence="11">
    <location>
        <begin position="306"/>
        <end position="325"/>
    </location>
</feature>
<dbReference type="SUPFAM" id="SSF52540">
    <property type="entry name" value="P-loop containing nucleoside triphosphate hydrolases"/>
    <property type="match status" value="1"/>
</dbReference>
<evidence type="ECO:0000256" key="1">
    <source>
        <dbReference type="ARBA" id="ARBA00004429"/>
    </source>
</evidence>
<dbReference type="PANTHER" id="PTHR24221:SF654">
    <property type="entry name" value="ATP-BINDING CASSETTE SUB-FAMILY B MEMBER 6"/>
    <property type="match status" value="1"/>
</dbReference>
<keyword evidence="8 11" id="KW-1133">Transmembrane helix</keyword>
<evidence type="ECO:0000256" key="9">
    <source>
        <dbReference type="ARBA" id="ARBA00023136"/>
    </source>
</evidence>
<dbReference type="AlphaFoldDB" id="A0A498BYI1"/>
<evidence type="ECO:0000256" key="3">
    <source>
        <dbReference type="ARBA" id="ARBA00022475"/>
    </source>
</evidence>
<evidence type="ECO:0000313" key="15">
    <source>
        <dbReference type="Proteomes" id="UP000273158"/>
    </source>
</evidence>
<keyword evidence="6" id="KW-0547">Nucleotide-binding</keyword>
<feature type="transmembrane region" description="Helical" evidence="11">
    <location>
        <begin position="79"/>
        <end position="101"/>
    </location>
</feature>
<keyword evidence="9 11" id="KW-0472">Membrane</keyword>
<evidence type="ECO:0000259" key="13">
    <source>
        <dbReference type="PROSITE" id="PS50929"/>
    </source>
</evidence>
<dbReference type="FunFam" id="3.40.50.300:FF:000221">
    <property type="entry name" value="Multidrug ABC transporter ATP-binding protein"/>
    <property type="match status" value="1"/>
</dbReference>
<dbReference type="PANTHER" id="PTHR24221">
    <property type="entry name" value="ATP-BINDING CASSETTE SUB-FAMILY B"/>
    <property type="match status" value="1"/>
</dbReference>
<name>A0A498BYI1_9MICO</name>
<organism evidence="14 15">
    <name type="scientific">Microbacterium telephonicum</name>
    <dbReference type="NCBI Taxonomy" id="1714841"/>
    <lineage>
        <taxon>Bacteria</taxon>
        <taxon>Bacillati</taxon>
        <taxon>Actinomycetota</taxon>
        <taxon>Actinomycetes</taxon>
        <taxon>Micrococcales</taxon>
        <taxon>Microbacteriaceae</taxon>
        <taxon>Microbacterium</taxon>
    </lineage>
</organism>
<dbReference type="RefSeq" id="WP_121060303.1">
    <property type="nucleotide sequence ID" value="NZ_RCDB01000003.1"/>
</dbReference>
<feature type="domain" description="ABC transporter" evidence="12">
    <location>
        <begin position="360"/>
        <end position="595"/>
    </location>
</feature>
<sequence length="600" mass="63854">MSAPKTGVIPTVDPELLLTSGVRRAQPLRSLLRLLHPHRWGMSLAVVAFVIKDSAVWVLPPVTAAVVDIVVAGGPLVNIAWWGLLALVVLAVNYPFNMIVVRLTSSANRTLAYTVRAGLAARLQRLSLGFHNRQSQSIVQTKIVRDVENLELMLAQVFPTVVSALSTLVGAVLITALNVPMFVAVFAVAIPIAASLIVYIRRRAALRNEQFRVEVEQLSARVSEMAALMPITRGHGLEDVATARVAERADSVRQAGRALDVLNGRFGAISWISYQVLGLLCLLGAATLAVTGLVDITPGQVVLLSTYFGMLTNAIVMLMNAAPVFTRGMDAVRSIADVAEELDVEDSRGKDEVRAVRGEITLDDVVVTYPGDERPALDGVDLHIDAGRTVAFVGPSGSGKSTILNTVLGFVVPASGAVRIDGRDLAGLDLRSLRRFVSIVPQETVLLAGSVRENVAYGATDVTDVDIYAALAEANALDIVQGSDDGLDTVVGERGSRLSGGQRQRLAIARALIRDPRILVLDEATSALDPESEARVTDALDRARHGRTTLIVAHRLSTVRGADTIVVVEHGRIVETGTHTELLAAGGLYSRLALVQGGGA</sequence>
<dbReference type="GO" id="GO:0016887">
    <property type="term" value="F:ATP hydrolysis activity"/>
    <property type="evidence" value="ECO:0007669"/>
    <property type="project" value="InterPro"/>
</dbReference>